<gene>
    <name evidence="10" type="ORF">HF964_08890</name>
</gene>
<dbReference type="PANTHER" id="PTHR30614">
    <property type="entry name" value="MEMBRANE COMPONENT OF AMINO ACID ABC TRANSPORTER"/>
    <property type="match status" value="1"/>
</dbReference>
<proteinExistence type="inferred from homology"/>
<dbReference type="InterPro" id="IPR010065">
    <property type="entry name" value="AA_ABC_transptr_permease_3TM"/>
</dbReference>
<dbReference type="EMBL" id="JAAXPN010000011">
    <property type="protein sequence ID" value="NKZ24904.1"/>
    <property type="molecule type" value="Genomic_DNA"/>
</dbReference>
<name>A0A7X6S3A0_9LACO</name>
<dbReference type="PANTHER" id="PTHR30614:SF0">
    <property type="entry name" value="L-CYSTINE TRANSPORT SYSTEM PERMEASE PROTEIN TCYL"/>
    <property type="match status" value="1"/>
</dbReference>
<dbReference type="RefSeq" id="WP_168722699.1">
    <property type="nucleotide sequence ID" value="NZ_JAAXPN010000011.1"/>
</dbReference>
<evidence type="ECO:0000313" key="11">
    <source>
        <dbReference type="Proteomes" id="UP000549765"/>
    </source>
</evidence>
<evidence type="ECO:0000256" key="5">
    <source>
        <dbReference type="ARBA" id="ARBA00022970"/>
    </source>
</evidence>
<keyword evidence="7 8" id="KW-0472">Membrane</keyword>
<evidence type="ECO:0000256" key="7">
    <source>
        <dbReference type="ARBA" id="ARBA00023136"/>
    </source>
</evidence>
<protein>
    <submittedName>
        <fullName evidence="10">Amino acid ABC transporter permease</fullName>
    </submittedName>
</protein>
<accession>A0A7X6S3A0</accession>
<evidence type="ECO:0000256" key="4">
    <source>
        <dbReference type="ARBA" id="ARBA00022692"/>
    </source>
</evidence>
<feature type="transmembrane region" description="Helical" evidence="8">
    <location>
        <begin position="21"/>
        <end position="42"/>
    </location>
</feature>
<evidence type="ECO:0000256" key="3">
    <source>
        <dbReference type="ARBA" id="ARBA00022475"/>
    </source>
</evidence>
<evidence type="ECO:0000256" key="1">
    <source>
        <dbReference type="ARBA" id="ARBA00004651"/>
    </source>
</evidence>
<dbReference type="InterPro" id="IPR035906">
    <property type="entry name" value="MetI-like_sf"/>
</dbReference>
<sequence>MLLEIFKDHFFQFLVIGLKTTVPLAIITFILSLLVGTISAFINLADTRRFTLVWFIQQINHFYIWLFRSTPMLLQLYIIFYGIPKAFPNLSLGVWPAAIIGFTLNTGAYASETIRGAIGGVPKGQFEAARSLGMGTKTTFLYVILPQAFRIAVPPLSNTFISLVKDTSLASTISLIEIMQLAQQTAATNFQILDTYIVAAAVYALFSTILSKGQKVLEAKFKSYELAH</sequence>
<keyword evidence="11" id="KW-1185">Reference proteome</keyword>
<dbReference type="NCBIfam" id="TIGR01726">
    <property type="entry name" value="HEQRo_perm_3TM"/>
    <property type="match status" value="1"/>
</dbReference>
<dbReference type="GO" id="GO:0022857">
    <property type="term" value="F:transmembrane transporter activity"/>
    <property type="evidence" value="ECO:0007669"/>
    <property type="project" value="InterPro"/>
</dbReference>
<feature type="transmembrane region" description="Helical" evidence="8">
    <location>
        <begin position="62"/>
        <end position="83"/>
    </location>
</feature>
<dbReference type="Pfam" id="PF00528">
    <property type="entry name" value="BPD_transp_1"/>
    <property type="match status" value="1"/>
</dbReference>
<dbReference type="CDD" id="cd06261">
    <property type="entry name" value="TM_PBP2"/>
    <property type="match status" value="1"/>
</dbReference>
<dbReference type="InterPro" id="IPR043429">
    <property type="entry name" value="ArtM/GltK/GlnP/TcyL/YhdX-like"/>
</dbReference>
<keyword evidence="6 8" id="KW-1133">Transmembrane helix</keyword>
<comment type="similarity">
    <text evidence="8">Belongs to the binding-protein-dependent transport system permease family.</text>
</comment>
<dbReference type="InterPro" id="IPR000515">
    <property type="entry name" value="MetI-like"/>
</dbReference>
<dbReference type="SUPFAM" id="SSF161098">
    <property type="entry name" value="MetI-like"/>
    <property type="match status" value="1"/>
</dbReference>
<dbReference type="Gene3D" id="1.10.3720.10">
    <property type="entry name" value="MetI-like"/>
    <property type="match status" value="1"/>
</dbReference>
<dbReference type="GO" id="GO:0043190">
    <property type="term" value="C:ATP-binding cassette (ABC) transporter complex"/>
    <property type="evidence" value="ECO:0007669"/>
    <property type="project" value="InterPro"/>
</dbReference>
<keyword evidence="5" id="KW-0029">Amino-acid transport</keyword>
<evidence type="ECO:0000259" key="9">
    <source>
        <dbReference type="PROSITE" id="PS50928"/>
    </source>
</evidence>
<keyword evidence="2 8" id="KW-0813">Transport</keyword>
<evidence type="ECO:0000256" key="8">
    <source>
        <dbReference type="RuleBase" id="RU363032"/>
    </source>
</evidence>
<keyword evidence="4 8" id="KW-0812">Transmembrane</keyword>
<dbReference type="PROSITE" id="PS50928">
    <property type="entry name" value="ABC_TM1"/>
    <property type="match status" value="1"/>
</dbReference>
<evidence type="ECO:0000256" key="2">
    <source>
        <dbReference type="ARBA" id="ARBA00022448"/>
    </source>
</evidence>
<reference evidence="10 11" key="1">
    <citation type="submission" date="2020-04" db="EMBL/GenBank/DDBJ databases">
        <title>MicrobeNet Type strains.</title>
        <authorList>
            <person name="Nicholson A.C."/>
        </authorList>
    </citation>
    <scope>NUCLEOTIDE SEQUENCE [LARGE SCALE GENOMIC DNA]</scope>
    <source>
        <strain evidence="10 11">CCUG 61472</strain>
    </source>
</reference>
<dbReference type="GO" id="GO:0006865">
    <property type="term" value="P:amino acid transport"/>
    <property type="evidence" value="ECO:0007669"/>
    <property type="project" value="UniProtKB-KW"/>
</dbReference>
<dbReference type="Proteomes" id="UP000549765">
    <property type="component" value="Unassembled WGS sequence"/>
</dbReference>
<comment type="subcellular location">
    <subcellularLocation>
        <location evidence="1 8">Cell membrane</location>
        <topology evidence="1 8">Multi-pass membrane protein</topology>
    </subcellularLocation>
</comment>
<dbReference type="AlphaFoldDB" id="A0A7X6S3A0"/>
<evidence type="ECO:0000256" key="6">
    <source>
        <dbReference type="ARBA" id="ARBA00022989"/>
    </source>
</evidence>
<comment type="caution">
    <text evidence="10">The sequence shown here is derived from an EMBL/GenBank/DDBJ whole genome shotgun (WGS) entry which is preliminary data.</text>
</comment>
<evidence type="ECO:0000313" key="10">
    <source>
        <dbReference type="EMBL" id="NKZ24904.1"/>
    </source>
</evidence>
<feature type="domain" description="ABC transmembrane type-1" evidence="9">
    <location>
        <begin position="18"/>
        <end position="211"/>
    </location>
</feature>
<keyword evidence="3" id="KW-1003">Cell membrane</keyword>
<organism evidence="10 11">
    <name type="scientific">Periweissella fabalis</name>
    <dbReference type="NCBI Taxonomy" id="1070421"/>
    <lineage>
        <taxon>Bacteria</taxon>
        <taxon>Bacillati</taxon>
        <taxon>Bacillota</taxon>
        <taxon>Bacilli</taxon>
        <taxon>Lactobacillales</taxon>
        <taxon>Lactobacillaceae</taxon>
        <taxon>Periweissella</taxon>
    </lineage>
</organism>